<evidence type="ECO:0000313" key="18">
    <source>
        <dbReference type="Proteomes" id="UP000830375"/>
    </source>
</evidence>
<evidence type="ECO:0000259" key="15">
    <source>
        <dbReference type="PROSITE" id="PS50011"/>
    </source>
</evidence>
<dbReference type="InterPro" id="IPR008271">
    <property type="entry name" value="Ser/Thr_kinase_AS"/>
</dbReference>
<proteinExistence type="inferred from homology"/>
<dbReference type="SMART" id="SM00133">
    <property type="entry name" value="S_TK_X"/>
    <property type="match status" value="1"/>
</dbReference>
<comment type="cofactor">
    <cofactor evidence="1">
        <name>Mg(2+)</name>
        <dbReference type="ChEBI" id="CHEBI:18420"/>
    </cofactor>
</comment>
<dbReference type="InterPro" id="IPR017441">
    <property type="entry name" value="Protein_kinase_ATP_BS"/>
</dbReference>
<dbReference type="Gene3D" id="1.10.510.10">
    <property type="entry name" value="Transferase(Phosphotransferase) domain 1"/>
    <property type="match status" value="2"/>
</dbReference>
<accession>A0ABQ8LW77</accession>
<dbReference type="PIRSF" id="PIRSF000606">
    <property type="entry name" value="Ribsml_S6_kin_2"/>
    <property type="match status" value="1"/>
</dbReference>
<sequence>MPTTMEGSSGEGDLFTVKHELRNANLTGHVERVGIENFELLKVLGTGAYGKVFLVRKVSGHDSGKLYAMKVLKKATIVQKAKTAEHTRTERQVLEHIRQSPFLVTLHYAFQTDTKLHLILDYVNGGELFTHLVQRVRFKEQEVTLYSGEIVLALEHLHKLGIVYRDLKLENILLDSSGHIVLTDFGLSKEFHEVERAYSICGTIEYMAPEIVAGGESGHDKAVDWWSMGVLMYELLTGGSPFTVDGDENSHSDIAERIMKKDPPFPKEVGPLAKDVIQRLLIKDPKKRLGSGPSGAQNKMNWEDLAAKKVPAPFKPVIRDELDVSNFAEEFTEMTPTYSPAALPNNCDRIFQPSSHPASHSSAHVAHSCSLAVWAHMMQLSQTMSLESLCMKDLQKCKRPWCLSSVSDPKTSSALVPSSVSACVYRCLYLQGYSFMAPSILFKRNAVMDDPAQLCGGSERPGSAAVARSAMMKCTHKKTGQKYAVKIVSKRMEAQTQKEIAALKLCDGHPNIVKLHEIYHDQYDKLESVGHLFRSLKVCMCVRAHLPIGGYQPPPSAPSAVPQMKSRAALPGQGLCSSIPEIMRDISLLFFICLSFFFHAHTHLHTGTLFSISSHPHTARKHLFSRSLIHTHSTYNETEAYLLNHFESEPLPTRRRPAASCADWCLPSATCMMLVWCTGTSNQSTLHQKFSNTMYTMLSGQVPFQCQGKSLMHTSAEDIMRKIKQGDFSFEGEAWRSVSSQAKDLIQELLTVDPDKRIKMCGLRYNAWLQDDSQLSSNPLMTPDILGSSTISVHTCVKATFNAFNKCKREGFRLQTVDKAPLAKRRKMKKTSTSTDTRSSSSESTHSSSSSSQSQDKTPPGGETAIIPQASVSTPLTLGPDDEPSQGEPRPAFTFTE</sequence>
<evidence type="ECO:0000256" key="1">
    <source>
        <dbReference type="ARBA" id="ARBA00001946"/>
    </source>
</evidence>
<dbReference type="GO" id="GO:0016301">
    <property type="term" value="F:kinase activity"/>
    <property type="evidence" value="ECO:0007669"/>
    <property type="project" value="UniProtKB-KW"/>
</dbReference>
<dbReference type="InterPro" id="IPR011009">
    <property type="entry name" value="Kinase-like_dom_sf"/>
</dbReference>
<keyword evidence="7" id="KW-0677">Repeat</keyword>
<feature type="domain" description="Protein kinase" evidence="15">
    <location>
        <begin position="455"/>
        <end position="769"/>
    </location>
</feature>
<evidence type="ECO:0000256" key="5">
    <source>
        <dbReference type="ARBA" id="ARBA00022553"/>
    </source>
</evidence>
<dbReference type="InterPro" id="IPR000961">
    <property type="entry name" value="AGC-kinase_C"/>
</dbReference>
<dbReference type="Gene3D" id="3.30.200.20">
    <property type="entry name" value="Phosphorylase Kinase, domain 1"/>
    <property type="match status" value="2"/>
</dbReference>
<dbReference type="Proteomes" id="UP000830375">
    <property type="component" value="Unassembled WGS sequence"/>
</dbReference>
<evidence type="ECO:0000256" key="9">
    <source>
        <dbReference type="ARBA" id="ARBA00022777"/>
    </source>
</evidence>
<dbReference type="PROSITE" id="PS50011">
    <property type="entry name" value="PROTEIN_KINASE_DOM"/>
    <property type="match status" value="2"/>
</dbReference>
<dbReference type="PROSITE" id="PS51285">
    <property type="entry name" value="AGC_KINASE_CTER"/>
    <property type="match status" value="1"/>
</dbReference>
<evidence type="ECO:0000256" key="6">
    <source>
        <dbReference type="ARBA" id="ARBA00022679"/>
    </source>
</evidence>
<dbReference type="InterPro" id="IPR017892">
    <property type="entry name" value="Pkinase_C"/>
</dbReference>
<comment type="caution">
    <text evidence="17">The sequence shown here is derived from an EMBL/GenBank/DDBJ whole genome shotgun (WGS) entry which is preliminary data.</text>
</comment>
<keyword evidence="10 13" id="KW-0067">ATP-binding</keyword>
<evidence type="ECO:0000256" key="13">
    <source>
        <dbReference type="PROSITE-ProRule" id="PRU10141"/>
    </source>
</evidence>
<comment type="similarity">
    <text evidence="2">Belongs to the protein kinase superfamily. AGC Ser/Thr protein kinase family. S6 kinase subfamily.</text>
</comment>
<dbReference type="SMART" id="SM00220">
    <property type="entry name" value="S_TKc"/>
    <property type="match status" value="1"/>
</dbReference>
<evidence type="ECO:0000256" key="10">
    <source>
        <dbReference type="ARBA" id="ARBA00022840"/>
    </source>
</evidence>
<evidence type="ECO:0000256" key="2">
    <source>
        <dbReference type="ARBA" id="ARBA00009804"/>
    </source>
</evidence>
<keyword evidence="6" id="KW-0808">Transferase</keyword>
<organism evidence="17 18">
    <name type="scientific">Labeo rohita</name>
    <name type="common">Indian major carp</name>
    <name type="synonym">Cyprinus rohita</name>
    <dbReference type="NCBI Taxonomy" id="84645"/>
    <lineage>
        <taxon>Eukaryota</taxon>
        <taxon>Metazoa</taxon>
        <taxon>Chordata</taxon>
        <taxon>Craniata</taxon>
        <taxon>Vertebrata</taxon>
        <taxon>Euteleostomi</taxon>
        <taxon>Actinopterygii</taxon>
        <taxon>Neopterygii</taxon>
        <taxon>Teleostei</taxon>
        <taxon>Ostariophysi</taxon>
        <taxon>Cypriniformes</taxon>
        <taxon>Cyprinidae</taxon>
        <taxon>Labeoninae</taxon>
        <taxon>Labeonini</taxon>
        <taxon>Labeo</taxon>
    </lineage>
</organism>
<evidence type="ECO:0000256" key="12">
    <source>
        <dbReference type="ARBA" id="ARBA00048679"/>
    </source>
</evidence>
<comment type="catalytic activity">
    <reaction evidence="12">
        <text>L-seryl-[protein] + ATP = O-phospho-L-seryl-[protein] + ADP + H(+)</text>
        <dbReference type="Rhea" id="RHEA:17989"/>
        <dbReference type="Rhea" id="RHEA-COMP:9863"/>
        <dbReference type="Rhea" id="RHEA-COMP:11604"/>
        <dbReference type="ChEBI" id="CHEBI:15378"/>
        <dbReference type="ChEBI" id="CHEBI:29999"/>
        <dbReference type="ChEBI" id="CHEBI:30616"/>
        <dbReference type="ChEBI" id="CHEBI:83421"/>
        <dbReference type="ChEBI" id="CHEBI:456216"/>
        <dbReference type="EC" id="2.7.11.1"/>
    </reaction>
</comment>
<dbReference type="EMBL" id="JACTAM010000017">
    <property type="protein sequence ID" value="KAI2654526.1"/>
    <property type="molecule type" value="Genomic_DNA"/>
</dbReference>
<dbReference type="InterPro" id="IPR016239">
    <property type="entry name" value="Ribosomal_S6_kinase_II"/>
</dbReference>
<dbReference type="PANTHER" id="PTHR24351">
    <property type="entry name" value="RIBOSOMAL PROTEIN S6 KINASE"/>
    <property type="match status" value="1"/>
</dbReference>
<keyword evidence="8 13" id="KW-0547">Nucleotide-binding</keyword>
<evidence type="ECO:0000259" key="16">
    <source>
        <dbReference type="PROSITE" id="PS51285"/>
    </source>
</evidence>
<evidence type="ECO:0000313" key="17">
    <source>
        <dbReference type="EMBL" id="KAI2654526.1"/>
    </source>
</evidence>
<dbReference type="SUPFAM" id="SSF56112">
    <property type="entry name" value="Protein kinase-like (PK-like)"/>
    <property type="match status" value="3"/>
</dbReference>
<feature type="domain" description="Protein kinase" evidence="15">
    <location>
        <begin position="38"/>
        <end position="300"/>
    </location>
</feature>
<comment type="catalytic activity">
    <reaction evidence="11">
        <text>L-threonyl-[protein] + ATP = O-phospho-L-threonyl-[protein] + ADP + H(+)</text>
        <dbReference type="Rhea" id="RHEA:46608"/>
        <dbReference type="Rhea" id="RHEA-COMP:11060"/>
        <dbReference type="Rhea" id="RHEA-COMP:11605"/>
        <dbReference type="ChEBI" id="CHEBI:15378"/>
        <dbReference type="ChEBI" id="CHEBI:30013"/>
        <dbReference type="ChEBI" id="CHEBI:30616"/>
        <dbReference type="ChEBI" id="CHEBI:61977"/>
        <dbReference type="ChEBI" id="CHEBI:456216"/>
        <dbReference type="EC" id="2.7.11.1"/>
    </reaction>
</comment>
<dbReference type="PROSITE" id="PS00108">
    <property type="entry name" value="PROTEIN_KINASE_ST"/>
    <property type="match status" value="1"/>
</dbReference>
<evidence type="ECO:0000256" key="3">
    <source>
        <dbReference type="ARBA" id="ARBA00012513"/>
    </source>
</evidence>
<feature type="binding site" evidence="13">
    <location>
        <position position="70"/>
    </location>
    <ligand>
        <name>ATP</name>
        <dbReference type="ChEBI" id="CHEBI:30616"/>
    </ligand>
</feature>
<evidence type="ECO:0000256" key="14">
    <source>
        <dbReference type="SAM" id="MobiDB-lite"/>
    </source>
</evidence>
<keyword evidence="18" id="KW-1185">Reference proteome</keyword>
<evidence type="ECO:0000256" key="7">
    <source>
        <dbReference type="ARBA" id="ARBA00022737"/>
    </source>
</evidence>
<dbReference type="PROSITE" id="PS00107">
    <property type="entry name" value="PROTEIN_KINASE_ATP"/>
    <property type="match status" value="1"/>
</dbReference>
<dbReference type="Pfam" id="PF00433">
    <property type="entry name" value="Pkinase_C"/>
    <property type="match status" value="1"/>
</dbReference>
<feature type="region of interest" description="Disordered" evidence="14">
    <location>
        <begin position="818"/>
        <end position="897"/>
    </location>
</feature>
<name>A0ABQ8LW77_LABRO</name>
<evidence type="ECO:0000256" key="8">
    <source>
        <dbReference type="ARBA" id="ARBA00022741"/>
    </source>
</evidence>
<evidence type="ECO:0000256" key="11">
    <source>
        <dbReference type="ARBA" id="ARBA00047899"/>
    </source>
</evidence>
<evidence type="ECO:0000256" key="4">
    <source>
        <dbReference type="ARBA" id="ARBA00022527"/>
    </source>
</evidence>
<feature type="domain" description="AGC-kinase C-terminal" evidence="16">
    <location>
        <begin position="298"/>
        <end position="366"/>
    </location>
</feature>
<protein>
    <recommendedName>
        <fullName evidence="3">non-specific serine/threonine protein kinase</fullName>
        <ecNumber evidence="3">2.7.11.1</ecNumber>
    </recommendedName>
</protein>
<keyword evidence="9 17" id="KW-0418">Kinase</keyword>
<dbReference type="EC" id="2.7.11.1" evidence="3"/>
<dbReference type="Pfam" id="PF00069">
    <property type="entry name" value="Pkinase"/>
    <property type="match status" value="1"/>
</dbReference>
<reference evidence="17 18" key="1">
    <citation type="submission" date="2022-01" db="EMBL/GenBank/DDBJ databases">
        <title>A high-quality chromosome-level genome assembly of rohu carp, Labeo rohita.</title>
        <authorList>
            <person name="Arick M.A. II"/>
            <person name="Hsu C.-Y."/>
            <person name="Magbanua Z."/>
            <person name="Pechanova O."/>
            <person name="Grover C."/>
            <person name="Miller E."/>
            <person name="Thrash A."/>
            <person name="Ezzel L."/>
            <person name="Alam S."/>
            <person name="Benzie J."/>
            <person name="Hamilton M."/>
            <person name="Karsi A."/>
            <person name="Lawrence M.L."/>
            <person name="Peterson D.G."/>
        </authorList>
    </citation>
    <scope>NUCLEOTIDE SEQUENCE [LARGE SCALE GENOMIC DNA]</scope>
    <source>
        <strain evidence="18">BAU-BD-2019</strain>
        <tissue evidence="17">Blood</tissue>
    </source>
</reference>
<keyword evidence="4" id="KW-0723">Serine/threonine-protein kinase</keyword>
<dbReference type="InterPro" id="IPR000719">
    <property type="entry name" value="Prot_kinase_dom"/>
</dbReference>
<gene>
    <name evidence="17" type="ORF">H4Q32_011266</name>
</gene>
<feature type="compositionally biased region" description="Low complexity" evidence="14">
    <location>
        <begin position="831"/>
        <end position="854"/>
    </location>
</feature>
<keyword evidence="5" id="KW-0597">Phosphoprotein</keyword>